<proteinExistence type="predicted"/>
<sequence length="81" mass="9473">MKFAGENIPPYNTNRYSPSTPEFIVQQRYFHRFAFRGRCIDLGLTSTCELYKNCLSCLDKEHPDIVDTLSMIHTIKQVIMQ</sequence>
<dbReference type="AlphaFoldDB" id="A0A1J6K2J3"/>
<gene>
    <name evidence="1" type="ORF">A4A49_44121</name>
</gene>
<name>A0A1J6K2J3_NICAT</name>
<dbReference type="EMBL" id="MJEQ01007883">
    <property type="protein sequence ID" value="OIT19344.1"/>
    <property type="molecule type" value="Genomic_DNA"/>
</dbReference>
<dbReference type="Proteomes" id="UP000187609">
    <property type="component" value="Unassembled WGS sequence"/>
</dbReference>
<evidence type="ECO:0000313" key="2">
    <source>
        <dbReference type="Proteomes" id="UP000187609"/>
    </source>
</evidence>
<comment type="caution">
    <text evidence="1">The sequence shown here is derived from an EMBL/GenBank/DDBJ whole genome shotgun (WGS) entry which is preliminary data.</text>
</comment>
<evidence type="ECO:0000313" key="1">
    <source>
        <dbReference type="EMBL" id="OIT19344.1"/>
    </source>
</evidence>
<feature type="non-terminal residue" evidence="1">
    <location>
        <position position="81"/>
    </location>
</feature>
<organism evidence="1 2">
    <name type="scientific">Nicotiana attenuata</name>
    <name type="common">Coyote tobacco</name>
    <dbReference type="NCBI Taxonomy" id="49451"/>
    <lineage>
        <taxon>Eukaryota</taxon>
        <taxon>Viridiplantae</taxon>
        <taxon>Streptophyta</taxon>
        <taxon>Embryophyta</taxon>
        <taxon>Tracheophyta</taxon>
        <taxon>Spermatophyta</taxon>
        <taxon>Magnoliopsida</taxon>
        <taxon>eudicotyledons</taxon>
        <taxon>Gunneridae</taxon>
        <taxon>Pentapetalae</taxon>
        <taxon>asterids</taxon>
        <taxon>lamiids</taxon>
        <taxon>Solanales</taxon>
        <taxon>Solanaceae</taxon>
        <taxon>Nicotianoideae</taxon>
        <taxon>Nicotianeae</taxon>
        <taxon>Nicotiana</taxon>
    </lineage>
</organism>
<dbReference type="Gramene" id="OIT19344">
    <property type="protein sequence ID" value="OIT19344"/>
    <property type="gene ID" value="A4A49_44121"/>
</dbReference>
<accession>A0A1J6K2J3</accession>
<protein>
    <submittedName>
        <fullName evidence="1">Uncharacterized protein</fullName>
    </submittedName>
</protein>
<reference evidence="1" key="1">
    <citation type="submission" date="2016-11" db="EMBL/GenBank/DDBJ databases">
        <title>The genome of Nicotiana attenuata.</title>
        <authorList>
            <person name="Xu S."/>
            <person name="Brockmoeller T."/>
            <person name="Gaquerel E."/>
            <person name="Navarro A."/>
            <person name="Kuhl H."/>
            <person name="Gase K."/>
            <person name="Ling Z."/>
            <person name="Zhou W."/>
            <person name="Kreitzer C."/>
            <person name="Stanke M."/>
            <person name="Tang H."/>
            <person name="Lyons E."/>
            <person name="Pandey P."/>
            <person name="Pandey S.P."/>
            <person name="Timmermann B."/>
            <person name="Baldwin I.T."/>
        </authorList>
    </citation>
    <scope>NUCLEOTIDE SEQUENCE [LARGE SCALE GENOMIC DNA]</scope>
    <source>
        <strain evidence="1">UT</strain>
    </source>
</reference>
<keyword evidence="2" id="KW-1185">Reference proteome</keyword>